<feature type="transmembrane region" description="Helical" evidence="1">
    <location>
        <begin position="188"/>
        <end position="207"/>
    </location>
</feature>
<proteinExistence type="predicted"/>
<dbReference type="Proteomes" id="UP000273326">
    <property type="component" value="Chromosome"/>
</dbReference>
<evidence type="ECO:0000313" key="3">
    <source>
        <dbReference type="Proteomes" id="UP000273326"/>
    </source>
</evidence>
<evidence type="ECO:0000313" key="2">
    <source>
        <dbReference type="EMBL" id="AZP03493.1"/>
    </source>
</evidence>
<dbReference type="AlphaFoldDB" id="A0A3Q9BJR4"/>
<feature type="transmembrane region" description="Helical" evidence="1">
    <location>
        <begin position="159"/>
        <end position="182"/>
    </location>
</feature>
<feature type="transmembrane region" description="Helical" evidence="1">
    <location>
        <begin position="51"/>
        <end position="70"/>
    </location>
</feature>
<name>A0A3Q9BJR4_9LACT</name>
<reference evidence="3" key="1">
    <citation type="submission" date="2018-12" db="EMBL/GenBank/DDBJ databases">
        <title>Complete genome sequencing of Jeotgalibaca sp. H21T32.</title>
        <authorList>
            <person name="Bae J.-W."/>
            <person name="Lee S.-Y."/>
        </authorList>
    </citation>
    <scope>NUCLEOTIDE SEQUENCE [LARGE SCALE GENOMIC DNA]</scope>
    <source>
        <strain evidence="3">H21T32</strain>
    </source>
</reference>
<accession>A0A3Q9BJR4</accession>
<dbReference type="Pfam" id="PF19845">
    <property type="entry name" value="DUF6320"/>
    <property type="match status" value="1"/>
</dbReference>
<dbReference type="RefSeq" id="WP_126108584.1">
    <property type="nucleotide sequence ID" value="NZ_CP034465.1"/>
</dbReference>
<dbReference type="OrthoDB" id="2164897at2"/>
<dbReference type="InterPro" id="IPR046283">
    <property type="entry name" value="DUF6320"/>
</dbReference>
<organism evidence="2 3">
    <name type="scientific">Jeotgalibaca ciconiae</name>
    <dbReference type="NCBI Taxonomy" id="2496265"/>
    <lineage>
        <taxon>Bacteria</taxon>
        <taxon>Bacillati</taxon>
        <taxon>Bacillota</taxon>
        <taxon>Bacilli</taxon>
        <taxon>Lactobacillales</taxon>
        <taxon>Carnobacteriaceae</taxon>
        <taxon>Jeotgalibaca</taxon>
    </lineage>
</organism>
<dbReference type="EMBL" id="CP034465">
    <property type="protein sequence ID" value="AZP03493.1"/>
    <property type="molecule type" value="Genomic_DNA"/>
</dbReference>
<feature type="transmembrane region" description="Helical" evidence="1">
    <location>
        <begin position="106"/>
        <end position="126"/>
    </location>
</feature>
<feature type="transmembrane region" description="Helical" evidence="1">
    <location>
        <begin position="132"/>
        <end position="152"/>
    </location>
</feature>
<keyword evidence="1" id="KW-0472">Membrane</keyword>
<sequence length="220" mass="24783">MRHCDHCNVDIKGDWKTCPLCKQKLDEEKKASASPYPDVPLKFNKQKGTKILSLVSILLVFASYPIALIWRGEFGGLQGAFIGVVTMWLVSLILIRKRRNIAKSILYLLIFLSLVCVYLDYLMGWTAWSTTYAVPIICGSATVGMFLTVQFVKIKTGDYILYLFAAGILGLVPALFLLLKWVNNVIPAWSSISLSCIMLGLIIIFQGKEIKKELQKRLFI</sequence>
<gene>
    <name evidence="2" type="ORF">EJN90_01730</name>
</gene>
<keyword evidence="3" id="KW-1185">Reference proteome</keyword>
<keyword evidence="1" id="KW-0812">Transmembrane</keyword>
<keyword evidence="1" id="KW-1133">Transmembrane helix</keyword>
<feature type="transmembrane region" description="Helical" evidence="1">
    <location>
        <begin position="76"/>
        <end position="94"/>
    </location>
</feature>
<protein>
    <submittedName>
        <fullName evidence="2">Uncharacterized protein</fullName>
    </submittedName>
</protein>
<dbReference type="KEGG" id="jeh:EJN90_01730"/>
<evidence type="ECO:0000256" key="1">
    <source>
        <dbReference type="SAM" id="Phobius"/>
    </source>
</evidence>